<evidence type="ECO:0000256" key="1">
    <source>
        <dbReference type="ARBA" id="ARBA00001933"/>
    </source>
</evidence>
<dbReference type="EMBL" id="FMZE01000008">
    <property type="protein sequence ID" value="SDD41509.1"/>
    <property type="molecule type" value="Genomic_DNA"/>
</dbReference>
<evidence type="ECO:0000256" key="3">
    <source>
        <dbReference type="ARBA" id="ARBA00023239"/>
    </source>
</evidence>
<dbReference type="InterPro" id="IPR036052">
    <property type="entry name" value="TrpB-like_PALP_sf"/>
</dbReference>
<accession>A0A1G6UJR3</accession>
<sequence>MRTGLDRYRSDLPVAGEMVSLGEGDTPLLRLRSLAENIGIPDVFVKDESCNPTGSYKDRIAAVSLSLAREQGKSGWIATSSGNAGVAMAAYGARVGLAGVLCLVSSAPAQKLLSLAPYRVDVLAVENIGNNSTARAIEGVVDVVLRSAKRHNLFLGITAHRFNQDGMRGVDTISYELSEQAPETTHVYVPVGGGGLLAGVARGLRSRNLPARVVACQPRGCAPVVRFLDGELADPVLDRCESMVSALQIPSPPDGAMAAGAVRASEGWGVTVSDEAIFQAQALMASCEGIFVEPAAAVTVAALIRDVERGVISERDTPTLILSGAGWKDLGRTAVPKGWPIQTSVDSLEEQVDRLAPLFRCSQA</sequence>
<evidence type="ECO:0000256" key="2">
    <source>
        <dbReference type="ARBA" id="ARBA00022898"/>
    </source>
</evidence>
<dbReference type="InterPro" id="IPR001926">
    <property type="entry name" value="TrpB-like_PALP"/>
</dbReference>
<dbReference type="STRING" id="530584.SAMN05421630_10897"/>
<dbReference type="Proteomes" id="UP000199494">
    <property type="component" value="Unassembled WGS sequence"/>
</dbReference>
<dbReference type="PANTHER" id="PTHR48078:SF6">
    <property type="entry name" value="L-THREONINE DEHYDRATASE CATABOLIC TDCB"/>
    <property type="match status" value="1"/>
</dbReference>
<dbReference type="GO" id="GO:0006567">
    <property type="term" value="P:L-threonine catabolic process"/>
    <property type="evidence" value="ECO:0007669"/>
    <property type="project" value="TreeGrafter"/>
</dbReference>
<dbReference type="AlphaFoldDB" id="A0A1G6UJR3"/>
<keyword evidence="3" id="KW-0456">Lyase</keyword>
<dbReference type="InterPro" id="IPR050147">
    <property type="entry name" value="Ser/Thr_Dehydratase"/>
</dbReference>
<name>A0A1G6UJR3_9PSEU</name>
<proteinExistence type="predicted"/>
<evidence type="ECO:0000313" key="4">
    <source>
        <dbReference type="EMBL" id="SDD41509.1"/>
    </source>
</evidence>
<dbReference type="GO" id="GO:0004794">
    <property type="term" value="F:threonine deaminase activity"/>
    <property type="evidence" value="ECO:0007669"/>
    <property type="project" value="TreeGrafter"/>
</dbReference>
<protein>
    <submittedName>
        <fullName evidence="4">Threonine synthase</fullName>
    </submittedName>
</protein>
<evidence type="ECO:0000313" key="5">
    <source>
        <dbReference type="Proteomes" id="UP000199494"/>
    </source>
</evidence>
<organism evidence="4 5">
    <name type="scientific">Prauserella marina</name>
    <dbReference type="NCBI Taxonomy" id="530584"/>
    <lineage>
        <taxon>Bacteria</taxon>
        <taxon>Bacillati</taxon>
        <taxon>Actinomycetota</taxon>
        <taxon>Actinomycetes</taxon>
        <taxon>Pseudonocardiales</taxon>
        <taxon>Pseudonocardiaceae</taxon>
        <taxon>Prauserella</taxon>
    </lineage>
</organism>
<keyword evidence="2" id="KW-0663">Pyridoxal phosphate</keyword>
<dbReference type="GO" id="GO:0003941">
    <property type="term" value="F:L-serine ammonia-lyase activity"/>
    <property type="evidence" value="ECO:0007669"/>
    <property type="project" value="TreeGrafter"/>
</dbReference>
<dbReference type="PANTHER" id="PTHR48078">
    <property type="entry name" value="THREONINE DEHYDRATASE, MITOCHONDRIAL-RELATED"/>
    <property type="match status" value="1"/>
</dbReference>
<reference evidence="4 5" key="1">
    <citation type="submission" date="2016-10" db="EMBL/GenBank/DDBJ databases">
        <authorList>
            <person name="de Groot N.N."/>
        </authorList>
    </citation>
    <scope>NUCLEOTIDE SEQUENCE [LARGE SCALE GENOMIC DNA]</scope>
    <source>
        <strain evidence="4 5">CGMCC 4.5506</strain>
    </source>
</reference>
<keyword evidence="5" id="KW-1185">Reference proteome</keyword>
<dbReference type="Pfam" id="PF00291">
    <property type="entry name" value="PALP"/>
    <property type="match status" value="1"/>
</dbReference>
<gene>
    <name evidence="4" type="ORF">SAMN05421630_10897</name>
</gene>
<dbReference type="SUPFAM" id="SSF53686">
    <property type="entry name" value="Tryptophan synthase beta subunit-like PLP-dependent enzymes"/>
    <property type="match status" value="1"/>
</dbReference>
<dbReference type="GO" id="GO:0006565">
    <property type="term" value="P:L-serine catabolic process"/>
    <property type="evidence" value="ECO:0007669"/>
    <property type="project" value="TreeGrafter"/>
</dbReference>
<dbReference type="GO" id="GO:0009097">
    <property type="term" value="P:isoleucine biosynthetic process"/>
    <property type="evidence" value="ECO:0007669"/>
    <property type="project" value="TreeGrafter"/>
</dbReference>
<dbReference type="Gene3D" id="3.40.50.1100">
    <property type="match status" value="2"/>
</dbReference>
<comment type="cofactor">
    <cofactor evidence="1">
        <name>pyridoxal 5'-phosphate</name>
        <dbReference type="ChEBI" id="CHEBI:597326"/>
    </cofactor>
</comment>